<evidence type="ECO:0000313" key="2">
    <source>
        <dbReference type="Proteomes" id="UP001056120"/>
    </source>
</evidence>
<evidence type="ECO:0000313" key="1">
    <source>
        <dbReference type="EMBL" id="KAI3814044.1"/>
    </source>
</evidence>
<dbReference type="Proteomes" id="UP001056120">
    <property type="component" value="Linkage Group LG06"/>
</dbReference>
<gene>
    <name evidence="1" type="ORF">L1987_18786</name>
</gene>
<comment type="caution">
    <text evidence="1">The sequence shown here is derived from an EMBL/GenBank/DDBJ whole genome shotgun (WGS) entry which is preliminary data.</text>
</comment>
<name>A0ACB9J0J6_9ASTR</name>
<reference evidence="2" key="1">
    <citation type="journal article" date="2022" name="Mol. Ecol. Resour.">
        <title>The genomes of chicory, endive, great burdock and yacon provide insights into Asteraceae palaeo-polyploidization history and plant inulin production.</title>
        <authorList>
            <person name="Fan W."/>
            <person name="Wang S."/>
            <person name="Wang H."/>
            <person name="Wang A."/>
            <person name="Jiang F."/>
            <person name="Liu H."/>
            <person name="Zhao H."/>
            <person name="Xu D."/>
            <person name="Zhang Y."/>
        </authorList>
    </citation>
    <scope>NUCLEOTIDE SEQUENCE [LARGE SCALE GENOMIC DNA]</scope>
    <source>
        <strain evidence="2">cv. Yunnan</strain>
    </source>
</reference>
<organism evidence="1 2">
    <name type="scientific">Smallanthus sonchifolius</name>
    <dbReference type="NCBI Taxonomy" id="185202"/>
    <lineage>
        <taxon>Eukaryota</taxon>
        <taxon>Viridiplantae</taxon>
        <taxon>Streptophyta</taxon>
        <taxon>Embryophyta</taxon>
        <taxon>Tracheophyta</taxon>
        <taxon>Spermatophyta</taxon>
        <taxon>Magnoliopsida</taxon>
        <taxon>eudicotyledons</taxon>
        <taxon>Gunneridae</taxon>
        <taxon>Pentapetalae</taxon>
        <taxon>asterids</taxon>
        <taxon>campanulids</taxon>
        <taxon>Asterales</taxon>
        <taxon>Asteraceae</taxon>
        <taxon>Asteroideae</taxon>
        <taxon>Heliantheae alliance</taxon>
        <taxon>Millerieae</taxon>
        <taxon>Smallanthus</taxon>
    </lineage>
</organism>
<reference evidence="1 2" key="2">
    <citation type="journal article" date="2022" name="Mol. Ecol. Resour.">
        <title>The genomes of chicory, endive, great burdock and yacon provide insights into Asteraceae paleo-polyploidization history and plant inulin production.</title>
        <authorList>
            <person name="Fan W."/>
            <person name="Wang S."/>
            <person name="Wang H."/>
            <person name="Wang A."/>
            <person name="Jiang F."/>
            <person name="Liu H."/>
            <person name="Zhao H."/>
            <person name="Xu D."/>
            <person name="Zhang Y."/>
        </authorList>
    </citation>
    <scope>NUCLEOTIDE SEQUENCE [LARGE SCALE GENOMIC DNA]</scope>
    <source>
        <strain evidence="2">cv. Yunnan</strain>
        <tissue evidence="1">Leaves</tissue>
    </source>
</reference>
<protein>
    <submittedName>
        <fullName evidence="1">Uncharacterized protein</fullName>
    </submittedName>
</protein>
<dbReference type="EMBL" id="CM042023">
    <property type="protein sequence ID" value="KAI3814044.1"/>
    <property type="molecule type" value="Genomic_DNA"/>
</dbReference>
<keyword evidence="2" id="KW-1185">Reference proteome</keyword>
<proteinExistence type="predicted"/>
<sequence>MLQQSSSTSSEDDAVRQIATEAEPQVNSKKKLSKVMEEEHFRKANPELLKQDELEAKAQADVEIAETPLVILSEDSTKAEGSKVISKDSTPKVQKSSEEILKETTLEIIHKSYLPNSTPRQKSITKRVWKNPLDVVLPSREKYKRLHETVDVKEFSDRYLERMTSFSMD</sequence>
<accession>A0ACB9J0J6</accession>